<keyword evidence="3 9" id="KW-0132">Cell division</keyword>
<dbReference type="InterPro" id="IPR011010">
    <property type="entry name" value="DNA_brk_join_enz"/>
</dbReference>
<evidence type="ECO:0000256" key="6">
    <source>
        <dbReference type="ARBA" id="ARBA00023125"/>
    </source>
</evidence>
<evidence type="ECO:0000256" key="1">
    <source>
        <dbReference type="ARBA" id="ARBA00004496"/>
    </source>
</evidence>
<dbReference type="InterPro" id="IPR004107">
    <property type="entry name" value="Integrase_SAM-like_N"/>
</dbReference>
<feature type="active site" evidence="9">
    <location>
        <position position="252"/>
    </location>
</feature>
<comment type="subcellular location">
    <subcellularLocation>
        <location evidence="1 9">Cytoplasm</location>
    </subcellularLocation>
</comment>
<keyword evidence="6 9" id="KW-0238">DNA-binding</keyword>
<evidence type="ECO:0000256" key="5">
    <source>
        <dbReference type="ARBA" id="ARBA00022908"/>
    </source>
</evidence>
<dbReference type="PROSITE" id="PS51898">
    <property type="entry name" value="TYR_RECOMBINASE"/>
    <property type="match status" value="1"/>
</dbReference>
<feature type="active site" evidence="9">
    <location>
        <position position="155"/>
    </location>
</feature>
<evidence type="ECO:0000256" key="2">
    <source>
        <dbReference type="ARBA" id="ARBA00022490"/>
    </source>
</evidence>
<dbReference type="RefSeq" id="WP_008619891.1">
    <property type="nucleotide sequence ID" value="NZ_AONQ01000055.1"/>
</dbReference>
<dbReference type="PROSITE" id="PS51900">
    <property type="entry name" value="CB"/>
    <property type="match status" value="1"/>
</dbReference>
<dbReference type="Gene3D" id="1.10.443.10">
    <property type="entry name" value="Intergrase catalytic core"/>
    <property type="match status" value="1"/>
</dbReference>
<keyword evidence="8 9" id="KW-0131">Cell cycle</keyword>
<comment type="caution">
    <text evidence="12">The sequence shown here is derived from an EMBL/GenBank/DDBJ whole genome shotgun (WGS) entry which is preliminary data.</text>
</comment>
<evidence type="ECO:0000259" key="11">
    <source>
        <dbReference type="PROSITE" id="PS51900"/>
    </source>
</evidence>
<dbReference type="HAMAP" id="MF_01808">
    <property type="entry name" value="Recomb_XerC_XerD"/>
    <property type="match status" value="1"/>
</dbReference>
<feature type="active site" evidence="9">
    <location>
        <position position="278"/>
    </location>
</feature>
<feature type="domain" description="Core-binding (CB)" evidence="11">
    <location>
        <begin position="8"/>
        <end position="93"/>
    </location>
</feature>
<feature type="domain" description="Tyr recombinase" evidence="10">
    <location>
        <begin position="114"/>
        <end position="301"/>
    </location>
</feature>
<keyword evidence="7 9" id="KW-0233">DNA recombination</keyword>
<evidence type="ECO:0000256" key="3">
    <source>
        <dbReference type="ARBA" id="ARBA00022618"/>
    </source>
</evidence>
<evidence type="ECO:0000256" key="8">
    <source>
        <dbReference type="ARBA" id="ARBA00023306"/>
    </source>
</evidence>
<dbReference type="EMBL" id="AONQ01000055">
    <property type="protein sequence ID" value="EME68690.1"/>
    <property type="molecule type" value="Genomic_DNA"/>
</dbReference>
<dbReference type="CDD" id="cd00798">
    <property type="entry name" value="INT_XerDC_C"/>
    <property type="match status" value="1"/>
</dbReference>
<dbReference type="Proteomes" id="UP000011744">
    <property type="component" value="Unassembled WGS sequence"/>
</dbReference>
<reference evidence="12 13" key="1">
    <citation type="journal article" date="2014" name="Genome Announc.">
        <title>Draft Genome Sequence of Magnetospirillum sp. Strain SO-1, a Freshwater Magnetotactic Bacterium Isolated from the Ol'khovka River, Russia.</title>
        <authorList>
            <person name="Grouzdev D.S."/>
            <person name="Dziuba M.V."/>
            <person name="Sukhacheva M.S."/>
            <person name="Mardanov A.V."/>
            <person name="Beletskiy A.V."/>
            <person name="Kuznetsov B.B."/>
            <person name="Skryabin K.G."/>
        </authorList>
    </citation>
    <scope>NUCLEOTIDE SEQUENCE [LARGE SCALE GENOMIC DNA]</scope>
    <source>
        <strain evidence="12 13">SO-1</strain>
    </source>
</reference>
<comment type="similarity">
    <text evidence="9">Belongs to the 'phage' integrase family. XerC subfamily.</text>
</comment>
<proteinExistence type="inferred from homology"/>
<dbReference type="InterPro" id="IPR013762">
    <property type="entry name" value="Integrase-like_cat_sf"/>
</dbReference>
<accession>M2Z2Y3</accession>
<feature type="active site" description="O-(3'-phospho-DNA)-tyrosine intermediate" evidence="9">
    <location>
        <position position="287"/>
    </location>
</feature>
<feature type="active site" evidence="9">
    <location>
        <position position="255"/>
    </location>
</feature>
<dbReference type="NCBIfam" id="NF001399">
    <property type="entry name" value="PRK00283.1"/>
    <property type="match status" value="1"/>
</dbReference>
<feature type="active site" evidence="9">
    <location>
        <position position="179"/>
    </location>
</feature>
<dbReference type="Pfam" id="PF00589">
    <property type="entry name" value="Phage_integrase"/>
    <property type="match status" value="1"/>
</dbReference>
<evidence type="ECO:0000259" key="10">
    <source>
        <dbReference type="PROSITE" id="PS51898"/>
    </source>
</evidence>
<dbReference type="InterPro" id="IPR044068">
    <property type="entry name" value="CB"/>
</dbReference>
<dbReference type="STRING" id="1244869.H261_17046"/>
<dbReference type="InterPro" id="IPR023009">
    <property type="entry name" value="Tyrosine_recombinase_XerC/XerD"/>
</dbReference>
<evidence type="ECO:0000256" key="7">
    <source>
        <dbReference type="ARBA" id="ARBA00023172"/>
    </source>
</evidence>
<dbReference type="Gene3D" id="1.10.150.130">
    <property type="match status" value="1"/>
</dbReference>
<dbReference type="InterPro" id="IPR010998">
    <property type="entry name" value="Integrase_recombinase_N"/>
</dbReference>
<dbReference type="InterPro" id="IPR002104">
    <property type="entry name" value="Integrase_catalytic"/>
</dbReference>
<dbReference type="PANTHER" id="PTHR30349">
    <property type="entry name" value="PHAGE INTEGRASE-RELATED"/>
    <property type="match status" value="1"/>
</dbReference>
<evidence type="ECO:0000313" key="12">
    <source>
        <dbReference type="EMBL" id="EME68690.1"/>
    </source>
</evidence>
<dbReference type="InterPro" id="IPR050090">
    <property type="entry name" value="Tyrosine_recombinase_XerCD"/>
</dbReference>
<comment type="subunit">
    <text evidence="9">Forms a cyclic heterotetrameric complex composed of two molecules of XerC and two molecules of XerD.</text>
</comment>
<dbReference type="GO" id="GO:0006313">
    <property type="term" value="P:DNA transposition"/>
    <property type="evidence" value="ECO:0007669"/>
    <property type="project" value="UniProtKB-UniRule"/>
</dbReference>
<dbReference type="GO" id="GO:0007059">
    <property type="term" value="P:chromosome segregation"/>
    <property type="evidence" value="ECO:0007669"/>
    <property type="project" value="UniProtKB-UniRule"/>
</dbReference>
<sequence length="313" mass="33937">MSPPVGRPSLDRHVEAFLEMMQVERGASPNTLDAYGRDLADFSGFLAERGLGPLTADARAVAGYIARQAATGMAARTQARRLSCLKQFYGFAFAERLRPDDPTANVDAPRLGRPLPKYLRKEEVTALLDAARALEGRDGILMTALLETLYAAGLRVSELVSLPLSAVARDPAVLVVRGKGDKERMVPLSDPARAALAAWKDERAAIYPKSRPSRWLFPSSGVQGHLTRSGFARMLARTAVKAGLDPMKVSPHVLRHSFASHLLAGGADLRSVQEMLGHADIATTEIYTHLIDDEANRLVRAHHPLAGKPLQKG</sequence>
<dbReference type="Pfam" id="PF02899">
    <property type="entry name" value="Phage_int_SAM_1"/>
    <property type="match status" value="1"/>
</dbReference>
<keyword evidence="2 9" id="KW-0963">Cytoplasm</keyword>
<keyword evidence="13" id="KW-1185">Reference proteome</keyword>
<gene>
    <name evidence="9" type="primary">xerC</name>
    <name evidence="12" type="ORF">H261_17046</name>
</gene>
<dbReference type="OrthoDB" id="9801717at2"/>
<protein>
    <recommendedName>
        <fullName evidence="9">Tyrosine recombinase XerC</fullName>
    </recommendedName>
</protein>
<evidence type="ECO:0000256" key="4">
    <source>
        <dbReference type="ARBA" id="ARBA00022829"/>
    </source>
</evidence>
<name>M2Z2Y3_9PROT</name>
<dbReference type="PATRIC" id="fig|1244869.3.peg.3419"/>
<dbReference type="SUPFAM" id="SSF56349">
    <property type="entry name" value="DNA breaking-rejoining enzymes"/>
    <property type="match status" value="1"/>
</dbReference>
<evidence type="ECO:0000256" key="9">
    <source>
        <dbReference type="HAMAP-Rule" id="MF_01808"/>
    </source>
</evidence>
<keyword evidence="4 9" id="KW-0159">Chromosome partition</keyword>
<evidence type="ECO:0000313" key="13">
    <source>
        <dbReference type="Proteomes" id="UP000011744"/>
    </source>
</evidence>
<dbReference type="GO" id="GO:0005737">
    <property type="term" value="C:cytoplasm"/>
    <property type="evidence" value="ECO:0007669"/>
    <property type="project" value="UniProtKB-SubCell"/>
</dbReference>
<organism evidence="12 13">
    <name type="scientific">Paramagnetospirillum caucaseum</name>
    <dbReference type="NCBI Taxonomy" id="1244869"/>
    <lineage>
        <taxon>Bacteria</taxon>
        <taxon>Pseudomonadati</taxon>
        <taxon>Pseudomonadota</taxon>
        <taxon>Alphaproteobacteria</taxon>
        <taxon>Rhodospirillales</taxon>
        <taxon>Magnetospirillaceae</taxon>
        <taxon>Paramagnetospirillum</taxon>
    </lineage>
</organism>
<dbReference type="GO" id="GO:0003677">
    <property type="term" value="F:DNA binding"/>
    <property type="evidence" value="ECO:0007669"/>
    <property type="project" value="UniProtKB-UniRule"/>
</dbReference>
<comment type="function">
    <text evidence="9">Site-specific tyrosine recombinase, which acts by catalyzing the cutting and rejoining of the recombining DNA molecules. The XerC-XerD complex is essential to convert dimers of the bacterial chromosome into monomers to permit their segregation at cell division. It also contributes to the segregational stability of plasmids.</text>
</comment>
<keyword evidence="5 9" id="KW-0229">DNA integration</keyword>
<dbReference type="AlphaFoldDB" id="M2Z2Y3"/>
<dbReference type="PANTHER" id="PTHR30349:SF90">
    <property type="entry name" value="TYROSINE RECOMBINASE XERD"/>
    <property type="match status" value="1"/>
</dbReference>
<dbReference type="GO" id="GO:0009037">
    <property type="term" value="F:tyrosine-based site-specific recombinase activity"/>
    <property type="evidence" value="ECO:0007669"/>
    <property type="project" value="UniProtKB-UniRule"/>
</dbReference>
<dbReference type="GO" id="GO:0051301">
    <property type="term" value="P:cell division"/>
    <property type="evidence" value="ECO:0007669"/>
    <property type="project" value="UniProtKB-KW"/>
</dbReference>
<dbReference type="eggNOG" id="COG4974">
    <property type="taxonomic scope" value="Bacteria"/>
</dbReference>